<dbReference type="RefSeq" id="WP_126305668.1">
    <property type="nucleotide sequence ID" value="NZ_AP018449.1"/>
</dbReference>
<keyword evidence="3" id="KW-0813">Transport</keyword>
<feature type="transmembrane region" description="Helical" evidence="8">
    <location>
        <begin position="99"/>
        <end position="118"/>
    </location>
</feature>
<name>A0A348AEN2_9FIRM</name>
<reference evidence="9 10" key="1">
    <citation type="journal article" date="2018" name="Int. J. Syst. Evol. Microbiol.">
        <title>Methylomusa anaerophila gen. nov., sp. nov., an anaerobic methanol-utilizing bacterium isolated from a microbial fuel cell.</title>
        <authorList>
            <person name="Amano N."/>
            <person name="Yamamuro A."/>
            <person name="Miyahara M."/>
            <person name="Kouzuma A."/>
            <person name="Abe T."/>
            <person name="Watanabe K."/>
        </authorList>
    </citation>
    <scope>NUCLEOTIDE SEQUENCE [LARGE SCALE GENOMIC DNA]</scope>
    <source>
        <strain evidence="9 10">MMFC1</strain>
    </source>
</reference>
<evidence type="ECO:0000313" key="10">
    <source>
        <dbReference type="Proteomes" id="UP000276437"/>
    </source>
</evidence>
<keyword evidence="5 8" id="KW-0812">Transmembrane</keyword>
<evidence type="ECO:0000313" key="9">
    <source>
        <dbReference type="EMBL" id="BBB89530.1"/>
    </source>
</evidence>
<evidence type="ECO:0000256" key="6">
    <source>
        <dbReference type="ARBA" id="ARBA00022989"/>
    </source>
</evidence>
<gene>
    <name evidence="9" type="ORF">MAMMFC1_00163</name>
</gene>
<evidence type="ECO:0000256" key="4">
    <source>
        <dbReference type="ARBA" id="ARBA00022475"/>
    </source>
</evidence>
<sequence length="252" mass="26477">MTAAIAIFLLSTSFVAGFLDSIAGGGGLLLLPALLFSGLPPQIALGTNKFAATIGLFGSFINFVINKKVMWEIVKRGIVFSLLGGFLGSRSILLFSNEAVGKIILFFLPLALLATLIPRENKGGEAGAPPGMLPVKIPVICFAAGFYDGFFGPGSSSFLILALNLFAGLDLVNASATAKPFTVISCITSSMVFLWNGKVLISLGLFLAMANIAGNYAGSKLVIRKGTTVVRTWLVASLVILFVFLSLKYVVS</sequence>
<proteinExistence type="inferred from homology"/>
<evidence type="ECO:0000256" key="2">
    <source>
        <dbReference type="ARBA" id="ARBA00009142"/>
    </source>
</evidence>
<organism evidence="9 10">
    <name type="scientific">Methylomusa anaerophila</name>
    <dbReference type="NCBI Taxonomy" id="1930071"/>
    <lineage>
        <taxon>Bacteria</taxon>
        <taxon>Bacillati</taxon>
        <taxon>Bacillota</taxon>
        <taxon>Negativicutes</taxon>
        <taxon>Selenomonadales</taxon>
        <taxon>Sporomusaceae</taxon>
        <taxon>Methylomusa</taxon>
    </lineage>
</organism>
<evidence type="ECO:0000256" key="8">
    <source>
        <dbReference type="RuleBase" id="RU363041"/>
    </source>
</evidence>
<dbReference type="Pfam" id="PF01925">
    <property type="entry name" value="TauE"/>
    <property type="match status" value="1"/>
</dbReference>
<evidence type="ECO:0000256" key="3">
    <source>
        <dbReference type="ARBA" id="ARBA00022448"/>
    </source>
</evidence>
<dbReference type="PANTHER" id="PTHR30269:SF0">
    <property type="entry name" value="MEMBRANE TRANSPORTER PROTEIN YFCA-RELATED"/>
    <property type="match status" value="1"/>
</dbReference>
<comment type="similarity">
    <text evidence="2 8">Belongs to the 4-toluene sulfonate uptake permease (TSUP) (TC 2.A.102) family.</text>
</comment>
<dbReference type="AlphaFoldDB" id="A0A348AEN2"/>
<keyword evidence="7 8" id="KW-0472">Membrane</keyword>
<evidence type="ECO:0000256" key="7">
    <source>
        <dbReference type="ARBA" id="ARBA00023136"/>
    </source>
</evidence>
<dbReference type="InterPro" id="IPR052017">
    <property type="entry name" value="TSUP"/>
</dbReference>
<dbReference type="PANTHER" id="PTHR30269">
    <property type="entry name" value="TRANSMEMBRANE PROTEIN YFCA"/>
    <property type="match status" value="1"/>
</dbReference>
<evidence type="ECO:0000256" key="5">
    <source>
        <dbReference type="ARBA" id="ARBA00022692"/>
    </source>
</evidence>
<comment type="subcellular location">
    <subcellularLocation>
        <location evidence="1 8">Cell membrane</location>
        <topology evidence="1 8">Multi-pass membrane protein</topology>
    </subcellularLocation>
</comment>
<evidence type="ECO:0000256" key="1">
    <source>
        <dbReference type="ARBA" id="ARBA00004651"/>
    </source>
</evidence>
<dbReference type="EMBL" id="AP018449">
    <property type="protein sequence ID" value="BBB89530.1"/>
    <property type="molecule type" value="Genomic_DNA"/>
</dbReference>
<keyword evidence="4 8" id="KW-1003">Cell membrane</keyword>
<dbReference type="Proteomes" id="UP000276437">
    <property type="component" value="Chromosome"/>
</dbReference>
<dbReference type="InterPro" id="IPR002781">
    <property type="entry name" value="TM_pro_TauE-like"/>
</dbReference>
<feature type="transmembrane region" description="Helical" evidence="8">
    <location>
        <begin position="199"/>
        <end position="218"/>
    </location>
</feature>
<feature type="transmembrane region" description="Helical" evidence="8">
    <location>
        <begin position="230"/>
        <end position="251"/>
    </location>
</feature>
<feature type="transmembrane region" description="Helical" evidence="8">
    <location>
        <begin position="43"/>
        <end position="65"/>
    </location>
</feature>
<dbReference type="OrthoDB" id="554695at2"/>
<keyword evidence="6 8" id="KW-1133">Transmembrane helix</keyword>
<accession>A0A348AEN2</accession>
<dbReference type="GO" id="GO:0005886">
    <property type="term" value="C:plasma membrane"/>
    <property type="evidence" value="ECO:0007669"/>
    <property type="project" value="UniProtKB-SubCell"/>
</dbReference>
<dbReference type="KEGG" id="mana:MAMMFC1_00163"/>
<keyword evidence="10" id="KW-1185">Reference proteome</keyword>
<protein>
    <recommendedName>
        <fullName evidence="8">Probable membrane transporter protein</fullName>
    </recommendedName>
</protein>
<feature type="transmembrane region" description="Helical" evidence="8">
    <location>
        <begin position="139"/>
        <end position="163"/>
    </location>
</feature>